<dbReference type="GO" id="GO:0005874">
    <property type="term" value="C:microtubule"/>
    <property type="evidence" value="ECO:0007669"/>
    <property type="project" value="TreeGrafter"/>
</dbReference>
<dbReference type="Gene3D" id="1.20.120.1240">
    <property type="entry name" value="Dynamin, middle domain"/>
    <property type="match status" value="1"/>
</dbReference>
<dbReference type="GO" id="GO:0006897">
    <property type="term" value="P:endocytosis"/>
    <property type="evidence" value="ECO:0007669"/>
    <property type="project" value="TreeGrafter"/>
</dbReference>
<sequence length="749" mass="84153">MSSRPSSPTARAFSSPPSTTSTDPELLDDIELFTTEYAFRRRELMDLINDLRAMGAEVLIELPSVAVIGGQSAGKSSLVEAVSGINVPRDSGTCTRCPMECTMSSATSEWSCTITIRTDYDSNGRPLPQSRIIPFGRPLTNKNDVDIWLRRAQAAVLNPSDPPHRFYKKNYQELKDFNSSGTLKFSRNVVCVSILDPEATDLSFIDLPGLVQNEEDDVIELVRNLVEAYIQKDRTIILTTIPMTDDIENQQSVRLARAADGEGRRTIGVLTKPDMLGDGAIGARRKWRDVLEGRAHRLRHGYYCMRFPDDAERDEKISRAEAQKRAIEFFDRTGPWCDIPDRGRFGVPGFVNDVSKLLCRLIEDSLPNIKAKVDELFDETTADMNALPKPPSLDARIEVLTRINNFCERFKEAVFGTSDYKKLAQRNRAVYAIFKPAIRSTAPEFRPFPGQAFEYSSVGDIQEVRDDVTWTNDPRVTPMALFDIRKVIHESTTWELPGNVPFEAKASLIRSFVSLWETHANACFASICEILNSVVEEFVKEHFGRFKALENHVSNCIAQELKTCVEEARQAVKDTLTQELSPSFTQDTLTYNNLRGSWLSHFRSYYNSHTSYHTGVPGGAQIEAVADPLRAVVQSGFEGLTSADVAKLVPGGSFEDEFVVMADVRAYFQVAYKRIIDHLPLTIEHTLHRSLSARLSKSLLTSVMSTSDFTEQAEKLISEDPVVAARRLALETRMKRLIDIKVRLSTFVF</sequence>
<dbReference type="PROSITE" id="PS51388">
    <property type="entry name" value="GED"/>
    <property type="match status" value="1"/>
</dbReference>
<keyword evidence="2" id="KW-0342">GTP-binding</keyword>
<dbReference type="EMBL" id="JH711583">
    <property type="protein sequence ID" value="EIW77516.1"/>
    <property type="molecule type" value="Genomic_DNA"/>
</dbReference>
<dbReference type="InterPro" id="IPR030381">
    <property type="entry name" value="G_DYNAMIN_dom"/>
</dbReference>
<evidence type="ECO:0000259" key="5">
    <source>
        <dbReference type="PROSITE" id="PS51718"/>
    </source>
</evidence>
<accession>A0A5M3MES6</accession>
<dbReference type="GO" id="GO:0005525">
    <property type="term" value="F:GTP binding"/>
    <property type="evidence" value="ECO:0007669"/>
    <property type="project" value="InterPro"/>
</dbReference>
<dbReference type="OrthoDB" id="5061070at2759"/>
<dbReference type="InterPro" id="IPR027417">
    <property type="entry name" value="P-loop_NTPase"/>
</dbReference>
<dbReference type="InterPro" id="IPR045063">
    <property type="entry name" value="Dynamin_N"/>
</dbReference>
<proteinExistence type="predicted"/>
<evidence type="ECO:0000256" key="1">
    <source>
        <dbReference type="ARBA" id="ARBA00022741"/>
    </source>
</evidence>
<dbReference type="GO" id="GO:0048312">
    <property type="term" value="P:intracellular distribution of mitochondria"/>
    <property type="evidence" value="ECO:0007669"/>
    <property type="project" value="TreeGrafter"/>
</dbReference>
<dbReference type="InterPro" id="IPR022812">
    <property type="entry name" value="Dynamin"/>
</dbReference>
<dbReference type="InterPro" id="IPR000375">
    <property type="entry name" value="Dynamin_stalk"/>
</dbReference>
<dbReference type="OMA" id="DECTGWE"/>
<dbReference type="GO" id="GO:0016020">
    <property type="term" value="C:membrane"/>
    <property type="evidence" value="ECO:0007669"/>
    <property type="project" value="TreeGrafter"/>
</dbReference>
<dbReference type="AlphaFoldDB" id="A0A5M3MES6"/>
<dbReference type="GO" id="GO:0008017">
    <property type="term" value="F:microtubule binding"/>
    <property type="evidence" value="ECO:0007669"/>
    <property type="project" value="TreeGrafter"/>
</dbReference>
<dbReference type="InterPro" id="IPR001401">
    <property type="entry name" value="Dynamin_GTPase"/>
</dbReference>
<dbReference type="GO" id="GO:0000266">
    <property type="term" value="P:mitochondrial fission"/>
    <property type="evidence" value="ECO:0007669"/>
    <property type="project" value="TreeGrafter"/>
</dbReference>
<dbReference type="Pfam" id="PF02212">
    <property type="entry name" value="GED"/>
    <property type="match status" value="1"/>
</dbReference>
<feature type="region of interest" description="Disordered" evidence="3">
    <location>
        <begin position="1"/>
        <end position="26"/>
    </location>
</feature>
<dbReference type="GO" id="GO:0016559">
    <property type="term" value="P:peroxisome fission"/>
    <property type="evidence" value="ECO:0007669"/>
    <property type="project" value="TreeGrafter"/>
</dbReference>
<dbReference type="SMART" id="SM00053">
    <property type="entry name" value="DYNc"/>
    <property type="match status" value="1"/>
</dbReference>
<keyword evidence="7" id="KW-1185">Reference proteome</keyword>
<feature type="compositionally biased region" description="Low complexity" evidence="3">
    <location>
        <begin position="1"/>
        <end position="22"/>
    </location>
</feature>
<dbReference type="SUPFAM" id="SSF52540">
    <property type="entry name" value="P-loop containing nucleoside triphosphate hydrolases"/>
    <property type="match status" value="1"/>
</dbReference>
<evidence type="ECO:0000259" key="4">
    <source>
        <dbReference type="PROSITE" id="PS51388"/>
    </source>
</evidence>
<reference evidence="7" key="1">
    <citation type="journal article" date="2012" name="Science">
        <title>The Paleozoic origin of enzymatic lignin decomposition reconstructed from 31 fungal genomes.</title>
        <authorList>
            <person name="Floudas D."/>
            <person name="Binder M."/>
            <person name="Riley R."/>
            <person name="Barry K."/>
            <person name="Blanchette R.A."/>
            <person name="Henrissat B."/>
            <person name="Martinez A.T."/>
            <person name="Otillar R."/>
            <person name="Spatafora J.W."/>
            <person name="Yadav J.S."/>
            <person name="Aerts A."/>
            <person name="Benoit I."/>
            <person name="Boyd A."/>
            <person name="Carlson A."/>
            <person name="Copeland A."/>
            <person name="Coutinho P.M."/>
            <person name="de Vries R.P."/>
            <person name="Ferreira P."/>
            <person name="Findley K."/>
            <person name="Foster B."/>
            <person name="Gaskell J."/>
            <person name="Glotzer D."/>
            <person name="Gorecki P."/>
            <person name="Heitman J."/>
            <person name="Hesse C."/>
            <person name="Hori C."/>
            <person name="Igarashi K."/>
            <person name="Jurgens J.A."/>
            <person name="Kallen N."/>
            <person name="Kersten P."/>
            <person name="Kohler A."/>
            <person name="Kuees U."/>
            <person name="Kumar T.K.A."/>
            <person name="Kuo A."/>
            <person name="LaButti K."/>
            <person name="Larrondo L.F."/>
            <person name="Lindquist E."/>
            <person name="Ling A."/>
            <person name="Lombard V."/>
            <person name="Lucas S."/>
            <person name="Lundell T."/>
            <person name="Martin R."/>
            <person name="McLaughlin D.J."/>
            <person name="Morgenstern I."/>
            <person name="Morin E."/>
            <person name="Murat C."/>
            <person name="Nagy L.G."/>
            <person name="Nolan M."/>
            <person name="Ohm R.A."/>
            <person name="Patyshakuliyeva A."/>
            <person name="Rokas A."/>
            <person name="Ruiz-Duenas F.J."/>
            <person name="Sabat G."/>
            <person name="Salamov A."/>
            <person name="Samejima M."/>
            <person name="Schmutz J."/>
            <person name="Slot J.C."/>
            <person name="St John F."/>
            <person name="Stenlid J."/>
            <person name="Sun H."/>
            <person name="Sun S."/>
            <person name="Syed K."/>
            <person name="Tsang A."/>
            <person name="Wiebenga A."/>
            <person name="Young D."/>
            <person name="Pisabarro A."/>
            <person name="Eastwood D.C."/>
            <person name="Martin F."/>
            <person name="Cullen D."/>
            <person name="Grigoriev I.V."/>
            <person name="Hibbett D.S."/>
        </authorList>
    </citation>
    <scope>NUCLEOTIDE SEQUENCE [LARGE SCALE GENOMIC DNA]</scope>
    <source>
        <strain evidence="7">RWD-64-598 SS2</strain>
    </source>
</reference>
<organism evidence="6 7">
    <name type="scientific">Coniophora puteana (strain RWD-64-598)</name>
    <name type="common">Brown rot fungus</name>
    <dbReference type="NCBI Taxonomy" id="741705"/>
    <lineage>
        <taxon>Eukaryota</taxon>
        <taxon>Fungi</taxon>
        <taxon>Dikarya</taxon>
        <taxon>Basidiomycota</taxon>
        <taxon>Agaricomycotina</taxon>
        <taxon>Agaricomycetes</taxon>
        <taxon>Agaricomycetidae</taxon>
        <taxon>Boletales</taxon>
        <taxon>Coniophorineae</taxon>
        <taxon>Coniophoraceae</taxon>
        <taxon>Coniophora</taxon>
    </lineage>
</organism>
<dbReference type="PANTHER" id="PTHR11566">
    <property type="entry name" value="DYNAMIN"/>
    <property type="match status" value="1"/>
</dbReference>
<dbReference type="Pfam" id="PF00350">
    <property type="entry name" value="Dynamin_N"/>
    <property type="match status" value="1"/>
</dbReference>
<dbReference type="RefSeq" id="XP_007771956.1">
    <property type="nucleotide sequence ID" value="XM_007773766.1"/>
</dbReference>
<evidence type="ECO:0000256" key="3">
    <source>
        <dbReference type="SAM" id="MobiDB-lite"/>
    </source>
</evidence>
<comment type="caution">
    <text evidence="6">The sequence shown here is derived from an EMBL/GenBank/DDBJ whole genome shotgun (WGS) entry which is preliminary data.</text>
</comment>
<dbReference type="InterPro" id="IPR003130">
    <property type="entry name" value="GED"/>
</dbReference>
<dbReference type="KEGG" id="cput:CONPUDRAFT_84033"/>
<evidence type="ECO:0008006" key="8">
    <source>
        <dbReference type="Google" id="ProtNLM"/>
    </source>
</evidence>
<dbReference type="PRINTS" id="PR00195">
    <property type="entry name" value="DYNAMIN"/>
</dbReference>
<protein>
    <recommendedName>
        <fullName evidence="8">P-loop containing nucleoside triphosphate hydrolase protein</fullName>
    </recommendedName>
</protein>
<feature type="domain" description="GED" evidence="4">
    <location>
        <begin position="657"/>
        <end position="749"/>
    </location>
</feature>
<dbReference type="GO" id="GO:0005739">
    <property type="term" value="C:mitochondrion"/>
    <property type="evidence" value="ECO:0007669"/>
    <property type="project" value="TreeGrafter"/>
</dbReference>
<feature type="domain" description="Dynamin-type G" evidence="5">
    <location>
        <begin position="59"/>
        <end position="367"/>
    </location>
</feature>
<name>A0A5M3MES6_CONPW</name>
<dbReference type="Gene3D" id="3.40.50.300">
    <property type="entry name" value="P-loop containing nucleotide triphosphate hydrolases"/>
    <property type="match status" value="1"/>
</dbReference>
<dbReference type="PROSITE" id="PS51718">
    <property type="entry name" value="G_DYNAMIN_2"/>
    <property type="match status" value="1"/>
</dbReference>
<dbReference type="InterPro" id="IPR020850">
    <property type="entry name" value="GED_dom"/>
</dbReference>
<evidence type="ECO:0000313" key="7">
    <source>
        <dbReference type="Proteomes" id="UP000053558"/>
    </source>
</evidence>
<dbReference type="GO" id="GO:0003924">
    <property type="term" value="F:GTPase activity"/>
    <property type="evidence" value="ECO:0007669"/>
    <property type="project" value="InterPro"/>
</dbReference>
<gene>
    <name evidence="6" type="ORF">CONPUDRAFT_84033</name>
</gene>
<dbReference type="CDD" id="cd08771">
    <property type="entry name" value="DLP_1"/>
    <property type="match status" value="1"/>
</dbReference>
<keyword evidence="1" id="KW-0547">Nucleotide-binding</keyword>
<evidence type="ECO:0000256" key="2">
    <source>
        <dbReference type="ARBA" id="ARBA00023134"/>
    </source>
</evidence>
<dbReference type="GeneID" id="19210702"/>
<dbReference type="PANTHER" id="PTHR11566:SF21">
    <property type="entry name" value="DYNAMIN RELATED PROTEIN 1, ISOFORM A"/>
    <property type="match status" value="1"/>
</dbReference>
<evidence type="ECO:0000313" key="6">
    <source>
        <dbReference type="EMBL" id="EIW77516.1"/>
    </source>
</evidence>
<dbReference type="Proteomes" id="UP000053558">
    <property type="component" value="Unassembled WGS sequence"/>
</dbReference>
<dbReference type="Pfam" id="PF01031">
    <property type="entry name" value="Dynamin_M"/>
    <property type="match status" value="1"/>
</dbReference>